<keyword evidence="3" id="KW-1185">Reference proteome</keyword>
<dbReference type="PANTHER" id="PTHR42883:SF2">
    <property type="entry name" value="THYMIDYLYLTRANSFERASE"/>
    <property type="match status" value="1"/>
</dbReference>
<dbReference type="AlphaFoldDB" id="A0AAD3R1D0"/>
<dbReference type="PANTHER" id="PTHR42883">
    <property type="entry name" value="GLUCOSE-1-PHOSPHATE THYMIDYLTRANSFERASE"/>
    <property type="match status" value="1"/>
</dbReference>
<proteinExistence type="predicted"/>
<dbReference type="SUPFAM" id="SSF53448">
    <property type="entry name" value="Nucleotide-diphospho-sugar transferases"/>
    <property type="match status" value="1"/>
</dbReference>
<evidence type="ECO:0000313" key="3">
    <source>
        <dbReference type="Proteomes" id="UP001279410"/>
    </source>
</evidence>
<sequence length="274" mass="30764">MKAVILAAGYGTRLQRDVVADSSGKFAHLVGTAKPLLPVGHCALISHWVHALTASGAVDCIYVVTNALYHAAFEEWAAHFTNVKILSDQTRNNDERLGAVACLQLAVKHFEIKDHVVVIGGDTLFKEDFSLSNVAVRFSDLQARHEDSCLVLSYQCKDEETHKYGILEVDGDLCVLCMKEKPLPSETKSRRACPCFYMLSKKSLPLLDTFLEEKREAPIEQRDAPGNFVSWLIPRKPVYVHQISGRFDVGNLPSYIECDLYFREKLQDVKSYMV</sequence>
<dbReference type="Gene3D" id="3.90.550.10">
    <property type="entry name" value="Spore Coat Polysaccharide Biosynthesis Protein SpsA, Chain A"/>
    <property type="match status" value="1"/>
</dbReference>
<dbReference type="Pfam" id="PF00483">
    <property type="entry name" value="NTP_transferase"/>
    <property type="match status" value="1"/>
</dbReference>
<accession>A0AAD3R1D0</accession>
<dbReference type="Proteomes" id="UP001279410">
    <property type="component" value="Unassembled WGS sequence"/>
</dbReference>
<evidence type="ECO:0000313" key="2">
    <source>
        <dbReference type="EMBL" id="GLD51496.1"/>
    </source>
</evidence>
<protein>
    <recommendedName>
        <fullName evidence="1">Nucleotidyl transferase domain-containing protein</fullName>
    </recommendedName>
</protein>
<organism evidence="2 3">
    <name type="scientific">Lates japonicus</name>
    <name type="common">Japanese lates</name>
    <dbReference type="NCBI Taxonomy" id="270547"/>
    <lineage>
        <taxon>Eukaryota</taxon>
        <taxon>Metazoa</taxon>
        <taxon>Chordata</taxon>
        <taxon>Craniata</taxon>
        <taxon>Vertebrata</taxon>
        <taxon>Euteleostomi</taxon>
        <taxon>Actinopterygii</taxon>
        <taxon>Neopterygii</taxon>
        <taxon>Teleostei</taxon>
        <taxon>Neoteleostei</taxon>
        <taxon>Acanthomorphata</taxon>
        <taxon>Carangaria</taxon>
        <taxon>Carangaria incertae sedis</taxon>
        <taxon>Centropomidae</taxon>
        <taxon>Lates</taxon>
    </lineage>
</organism>
<dbReference type="EMBL" id="BRZM01000011">
    <property type="protein sequence ID" value="GLD51496.1"/>
    <property type="molecule type" value="Genomic_DNA"/>
</dbReference>
<dbReference type="InterPro" id="IPR029044">
    <property type="entry name" value="Nucleotide-diphossugar_trans"/>
</dbReference>
<gene>
    <name evidence="2" type="ORF">AKAME5_000454000</name>
</gene>
<feature type="domain" description="Nucleotidyl transferase" evidence="1">
    <location>
        <begin position="2"/>
        <end position="258"/>
    </location>
</feature>
<comment type="caution">
    <text evidence="2">The sequence shown here is derived from an EMBL/GenBank/DDBJ whole genome shotgun (WGS) entry which is preliminary data.</text>
</comment>
<evidence type="ECO:0000259" key="1">
    <source>
        <dbReference type="Pfam" id="PF00483"/>
    </source>
</evidence>
<name>A0AAD3R1D0_LATJO</name>
<reference evidence="2" key="1">
    <citation type="submission" date="2022-08" db="EMBL/GenBank/DDBJ databases">
        <title>Genome sequencing of akame (Lates japonicus).</title>
        <authorList>
            <person name="Hashiguchi Y."/>
            <person name="Takahashi H."/>
        </authorList>
    </citation>
    <scope>NUCLEOTIDE SEQUENCE</scope>
    <source>
        <strain evidence="2">Kochi</strain>
    </source>
</reference>
<dbReference type="InterPro" id="IPR005835">
    <property type="entry name" value="NTP_transferase_dom"/>
</dbReference>